<name>A0ACC2I804_9PLEO</name>
<organism evidence="1 2">
    <name type="scientific">Boeremia exigua</name>
    <dbReference type="NCBI Taxonomy" id="749465"/>
    <lineage>
        <taxon>Eukaryota</taxon>
        <taxon>Fungi</taxon>
        <taxon>Dikarya</taxon>
        <taxon>Ascomycota</taxon>
        <taxon>Pezizomycotina</taxon>
        <taxon>Dothideomycetes</taxon>
        <taxon>Pleosporomycetidae</taxon>
        <taxon>Pleosporales</taxon>
        <taxon>Pleosporineae</taxon>
        <taxon>Didymellaceae</taxon>
        <taxon>Boeremia</taxon>
    </lineage>
</organism>
<evidence type="ECO:0000313" key="2">
    <source>
        <dbReference type="Proteomes" id="UP001153331"/>
    </source>
</evidence>
<comment type="caution">
    <text evidence="1">The sequence shown here is derived from an EMBL/GenBank/DDBJ whole genome shotgun (WGS) entry which is preliminary data.</text>
</comment>
<accession>A0ACC2I804</accession>
<evidence type="ECO:0000313" key="1">
    <source>
        <dbReference type="EMBL" id="KAJ8111301.1"/>
    </source>
</evidence>
<protein>
    <submittedName>
        <fullName evidence="1">Uncharacterized protein</fullName>
    </submittedName>
</protein>
<proteinExistence type="predicted"/>
<dbReference type="Proteomes" id="UP001153331">
    <property type="component" value="Unassembled WGS sequence"/>
</dbReference>
<reference evidence="1" key="1">
    <citation type="submission" date="2022-11" db="EMBL/GenBank/DDBJ databases">
        <title>Genome Sequence of Boeremia exigua.</title>
        <authorList>
            <person name="Buettner E."/>
        </authorList>
    </citation>
    <scope>NUCLEOTIDE SEQUENCE</scope>
    <source>
        <strain evidence="1">CU02</strain>
    </source>
</reference>
<sequence>MHRKCKANWRRQLSGEMQERDAAVAIMAPVLSFLIGSLLAAKGLAEPFEKLFAVPEGWKSAGPAAESQVLKLQIALQQGDAEAFEQHVMDVSTPSNKKYGQHFESHEEMKRMLLPTEETSTSVAAWLKAAGVEDFEQDADWVTFKTTVGVANKMLETQFAWYVSEEAKPRKVLRALEYSVPEDIAAHINLVQPTTRFAAIRANHETEREIYGLQRIDTAAGANITVNCDAAITPQCLKQLYKIDYKADAKSGSKAAFASYLEEYARYSDMALFEQNILPEAIGQNFSVIQYNGGLNDQSSADDSGEANLDAQYMLGLAQPLPVTEYSTGGRGPWVSDLDQPDEADSANEPYLEFLQNVLKTPQKDLPQVISTSYGENEQSVPKSYALSVCNLFAQLSSRGVSVIFSSGDSGVGSACQSNDGKNTTMFQPQYPASCPWVTSVGSTRYLNETATYFSSGGFSNYWKRPSYQDDAIKAYLHILGDKNKPYFNRHGRGFPDVSAQGYGYRVYDKGVLKGYQGTSCSAPAFGGIVALLNDARLRAKKPSLGFLNPLLYSNPDALNDVVLGGSKGCDGHARFNGAPNGSPVIPYASWNATTGWDPVSGLGTPQFQKLLKAAVPSRYRASVMSDRSRCVMSANFGCRAEPRRFATPTPKQTTMAFTALNNQLPAQPPPVQAPVSKPVHTQVVPIQYPQEIDTAFAGNPDLRKRVHAAIDQNPSQSTLFRDISDFILEQHSSPTVEPTTKKRRLEDSNGAHNVGATTAPATAAGGDLASTSAKAFKSYAGVSFSMPQRKKFTLELVDKKNGGIRAIGAAGTVEFALAWKDVDQVFCLPVPEKAKKQHNFIIVPVHGDGVNPIPEELKGSAPEPIVWTFEEATGKNIVEGEDPGPAPMAEAIHHCLIQAGTGKQVVFPDADEFASAIPESHRKNEKAYHVKAHRGSKEGYLFFTAIGILYGFKKPLAFFDFAAINSISYTAVLRNTFNLVITTQTQEIEFSMLDQENFAGINDYVQKHGLQDASMAAERRAKKLNVNPPADKSKQNGAVAQGEEEESELQKAERELQDQEDDEEEDDDFDPGSEGESEGSGSEDEDEDGEGGYDEGDTAEVEGDGDEMEE</sequence>
<keyword evidence="2" id="KW-1185">Reference proteome</keyword>
<dbReference type="EMBL" id="JAPHNI010000418">
    <property type="protein sequence ID" value="KAJ8111301.1"/>
    <property type="molecule type" value="Genomic_DNA"/>
</dbReference>
<gene>
    <name evidence="1" type="ORF">OPT61_g6075</name>
</gene>